<organism evidence="1 2">
    <name type="scientific">Mycobacterium phage LilhomieP</name>
    <dbReference type="NCBI Taxonomy" id="2591221"/>
    <lineage>
        <taxon>Viruses</taxon>
        <taxon>Duplodnaviria</taxon>
        <taxon>Heunggongvirae</taxon>
        <taxon>Uroviricota</taxon>
        <taxon>Caudoviricetes</taxon>
        <taxon>Vilmaviridae</taxon>
        <taxon>Mclasvirinae</taxon>
        <taxon>Bongovirus</taxon>
        <taxon>Bongovirus bongo</taxon>
    </lineage>
</organism>
<gene>
    <name evidence="1" type="primary">142</name>
    <name evidence="1" type="ORF">SEA_LILHOMIEP_142</name>
</gene>
<evidence type="ECO:0000313" key="1">
    <source>
        <dbReference type="EMBL" id="QDH93698.1"/>
    </source>
</evidence>
<name>A0A514DJC1_9CAUD</name>
<reference evidence="1 2" key="1">
    <citation type="submission" date="2019-05" db="EMBL/GenBank/DDBJ databases">
        <authorList>
            <person name="Arnold R.J."/>
            <person name="Bortz R.L."/>
            <person name="Bowder D.M."/>
            <person name="DeJong R."/>
            <person name="Doyle E.L."/>
            <person name="Fast K.M."/>
            <person name="Fillman C.L."/>
            <person name="Finkel J.S."/>
            <person name="Guild N.A."/>
            <person name="Koga A."/>
            <person name="Katsanos J."/>
            <person name="Panagakis A.K."/>
            <person name="Sandel M."/>
            <person name="Schrock T."/>
            <person name="Warner M.H."/>
            <person name="Monti D.L."/>
            <person name="Garlena R.A."/>
            <person name="Russell D.A."/>
            <person name="Pope W.H."/>
            <person name="Jacobs-Sera D."/>
            <person name="Hatfull G.F."/>
        </authorList>
    </citation>
    <scope>NUCLEOTIDE SEQUENCE [LARGE SCALE GENOMIC DNA]</scope>
</reference>
<accession>A0A514DJC1</accession>
<proteinExistence type="predicted"/>
<evidence type="ECO:0000313" key="2">
    <source>
        <dbReference type="Proteomes" id="UP000317816"/>
    </source>
</evidence>
<dbReference type="EMBL" id="MK937612">
    <property type="protein sequence ID" value="QDH93698.1"/>
    <property type="molecule type" value="Genomic_DNA"/>
</dbReference>
<dbReference type="Proteomes" id="UP000317816">
    <property type="component" value="Segment"/>
</dbReference>
<protein>
    <submittedName>
        <fullName evidence="1">Uncharacterized protein</fullName>
    </submittedName>
</protein>
<sequence length="37" mass="4170">MARYTDDTCNQCGYHGDHSEDCPSYGTTFDYELGAFV</sequence>